<sequence>MRDVVTDLRGGFQIIVSDHANLPGEWFQNCVRYKRRDGEALIPQVWIDEHGGSSD</sequence>
<dbReference type="InterPro" id="IPR022205">
    <property type="entry name" value="DUF3732"/>
</dbReference>
<name>A0ABY4Q6A4_9ACTN</name>
<proteinExistence type="predicted"/>
<reference evidence="1 2" key="1">
    <citation type="submission" date="2022-05" db="EMBL/GenBank/DDBJ databases">
        <authorList>
            <person name="Zhou X."/>
            <person name="Li K."/>
            <person name="Man Y."/>
        </authorList>
    </citation>
    <scope>NUCLEOTIDE SEQUENCE [LARGE SCALE GENOMIC DNA]</scope>
    <source>
        <strain evidence="1 2">MS405</strain>
    </source>
</reference>
<evidence type="ECO:0000313" key="2">
    <source>
        <dbReference type="Proteomes" id="UP000829992"/>
    </source>
</evidence>
<keyword evidence="2" id="KW-1185">Reference proteome</keyword>
<evidence type="ECO:0000313" key="1">
    <source>
        <dbReference type="EMBL" id="UQT61256.1"/>
    </source>
</evidence>
<protein>
    <submittedName>
        <fullName evidence="1">DUF3732 domain-containing protein</fullName>
    </submittedName>
</protein>
<dbReference type="Proteomes" id="UP000829992">
    <property type="component" value="Chromosome"/>
</dbReference>
<organism evidence="1 2">
    <name type="scientific">Streptomyces durmitorensis</name>
    <dbReference type="NCBI Taxonomy" id="319947"/>
    <lineage>
        <taxon>Bacteria</taxon>
        <taxon>Bacillati</taxon>
        <taxon>Actinomycetota</taxon>
        <taxon>Actinomycetes</taxon>
        <taxon>Kitasatosporales</taxon>
        <taxon>Streptomycetaceae</taxon>
        <taxon>Streptomyces</taxon>
    </lineage>
</organism>
<dbReference type="Pfam" id="PF12532">
    <property type="entry name" value="DUF3732"/>
    <property type="match status" value="1"/>
</dbReference>
<accession>A0ABY4Q6A4</accession>
<dbReference type="EMBL" id="CP097289">
    <property type="protein sequence ID" value="UQT61256.1"/>
    <property type="molecule type" value="Genomic_DNA"/>
</dbReference>
<gene>
    <name evidence="1" type="ORF">M4V62_42740</name>
</gene>